<accession>A0A9D2RI63</accession>
<dbReference type="Pfam" id="PF11288">
    <property type="entry name" value="DUF3089"/>
    <property type="match status" value="1"/>
</dbReference>
<dbReference type="PROSITE" id="PS51257">
    <property type="entry name" value="PROKAR_LIPOPROTEIN"/>
    <property type="match status" value="1"/>
</dbReference>
<organism evidence="2 3">
    <name type="scientific">Candidatus Alistipes avicola</name>
    <dbReference type="NCBI Taxonomy" id="2838432"/>
    <lineage>
        <taxon>Bacteria</taxon>
        <taxon>Pseudomonadati</taxon>
        <taxon>Bacteroidota</taxon>
        <taxon>Bacteroidia</taxon>
        <taxon>Bacteroidales</taxon>
        <taxon>Rikenellaceae</taxon>
        <taxon>Alistipes</taxon>
    </lineage>
</organism>
<dbReference type="SUPFAM" id="SSF53474">
    <property type="entry name" value="alpha/beta-Hydrolases"/>
    <property type="match status" value="1"/>
</dbReference>
<proteinExistence type="predicted"/>
<dbReference type="InterPro" id="IPR029058">
    <property type="entry name" value="AB_hydrolase_fold"/>
</dbReference>
<dbReference type="EMBL" id="DWYR01000025">
    <property type="protein sequence ID" value="HJA99436.1"/>
    <property type="molecule type" value="Genomic_DNA"/>
</dbReference>
<dbReference type="AlphaFoldDB" id="A0A9D2RI63"/>
<feature type="signal peptide" evidence="1">
    <location>
        <begin position="1"/>
        <end position="25"/>
    </location>
</feature>
<gene>
    <name evidence="2" type="ORF">H9779_07565</name>
</gene>
<feature type="chain" id="PRO_5039572343" evidence="1">
    <location>
        <begin position="26"/>
        <end position="337"/>
    </location>
</feature>
<sequence>MSRRLFFLLLSGWIMLLLSGCSDHAEATNLPVVPDYSQTEYWFEGGDTDEMAYDVFYIVPTCVFDWQDAEGNICHWMDPDNPSHRASVDGPIRLARGIFADEANFYAPYYRQITIESWTESEQEIDSRFETAYSDIASAFHYYLLHFNEGRPFILAGHSQGGKAVIELLCREMDDETYNRMIAAYPLGYPVRDEKHSPYLIPAAKADDTGVFITFSSVSSPDKLTPLLSGSRAAINPLNWRTDSEPGTKEQHLGAVFTAATGDIVSEEAHMISASLDDATKALVLSGIDPQAYYEPALADLFPPGNYHVVELNLFYRNLQQNVKERAAAFFAAHADQ</sequence>
<reference evidence="2" key="1">
    <citation type="journal article" date="2021" name="PeerJ">
        <title>Extensive microbial diversity within the chicken gut microbiome revealed by metagenomics and culture.</title>
        <authorList>
            <person name="Gilroy R."/>
            <person name="Ravi A."/>
            <person name="Getino M."/>
            <person name="Pursley I."/>
            <person name="Horton D.L."/>
            <person name="Alikhan N.F."/>
            <person name="Baker D."/>
            <person name="Gharbi K."/>
            <person name="Hall N."/>
            <person name="Watson M."/>
            <person name="Adriaenssens E.M."/>
            <person name="Foster-Nyarko E."/>
            <person name="Jarju S."/>
            <person name="Secka A."/>
            <person name="Antonio M."/>
            <person name="Oren A."/>
            <person name="Chaudhuri R.R."/>
            <person name="La Ragione R."/>
            <person name="Hildebrand F."/>
            <person name="Pallen M.J."/>
        </authorList>
    </citation>
    <scope>NUCLEOTIDE SEQUENCE</scope>
    <source>
        <strain evidence="2">CHK169-11906</strain>
    </source>
</reference>
<comment type="caution">
    <text evidence="2">The sequence shown here is derived from an EMBL/GenBank/DDBJ whole genome shotgun (WGS) entry which is preliminary data.</text>
</comment>
<evidence type="ECO:0000313" key="2">
    <source>
        <dbReference type="EMBL" id="HJA99436.1"/>
    </source>
</evidence>
<dbReference type="InterPro" id="IPR021440">
    <property type="entry name" value="DUF3089"/>
</dbReference>
<keyword evidence="1" id="KW-0732">Signal</keyword>
<evidence type="ECO:0000313" key="3">
    <source>
        <dbReference type="Proteomes" id="UP000824259"/>
    </source>
</evidence>
<reference evidence="2" key="2">
    <citation type="submission" date="2021-04" db="EMBL/GenBank/DDBJ databases">
        <authorList>
            <person name="Gilroy R."/>
        </authorList>
    </citation>
    <scope>NUCLEOTIDE SEQUENCE</scope>
    <source>
        <strain evidence="2">CHK169-11906</strain>
    </source>
</reference>
<dbReference type="Proteomes" id="UP000824259">
    <property type="component" value="Unassembled WGS sequence"/>
</dbReference>
<name>A0A9D2RI63_9BACT</name>
<dbReference type="Gene3D" id="3.40.50.1820">
    <property type="entry name" value="alpha/beta hydrolase"/>
    <property type="match status" value="1"/>
</dbReference>
<evidence type="ECO:0000256" key="1">
    <source>
        <dbReference type="SAM" id="SignalP"/>
    </source>
</evidence>
<protein>
    <submittedName>
        <fullName evidence="2">DUF3089 domain-containing protein</fullName>
    </submittedName>
</protein>